<comment type="caution">
    <text evidence="1">The sequence shown here is derived from an EMBL/GenBank/DDBJ whole genome shotgun (WGS) entry which is preliminary data.</text>
</comment>
<dbReference type="EMBL" id="JBHRXV010000001">
    <property type="protein sequence ID" value="MFC3711213.1"/>
    <property type="molecule type" value="Genomic_DNA"/>
</dbReference>
<name>A0ABV7X671_9SPHN</name>
<gene>
    <name evidence="1" type="ORF">ACFOMD_01430</name>
</gene>
<accession>A0ABV7X671</accession>
<sequence>MAHDHWENCVAHFDTQVDLFAEEYFGRTDVHCLLVAAAGFDPRSLGIATLLAGHLGDRLSGLFIREERGTPDARLVEAADRNAAQLRELVPGCEIARVDIFGDDNAPIAGLRVASVLRSYNAAAQTTDVVLDMTALSIGVAFPAARILLEYCEARGIAFHIMIASNPELDDAIASEPGDRPMAVRGFAGIDQSSAELDVAKIWVPQLAKGRSSALTEIARSIRGTYKICPVVPFPARDPRRADALIAEYETQLVDEWQVDPRDLVYVSESNPLDCYRTLSTLTKRYSNAVDQIFEPSIILSPVGSRVMAAGALMAAIEHNLPVQYIETVRYDFDPASPTVAATPDMRVHLLLSGPAYRELGIVPAVMGIGKSSADAASDTPG</sequence>
<evidence type="ECO:0000313" key="2">
    <source>
        <dbReference type="Proteomes" id="UP001595615"/>
    </source>
</evidence>
<proteinExistence type="predicted"/>
<reference evidence="2" key="1">
    <citation type="journal article" date="2019" name="Int. J. Syst. Evol. Microbiol.">
        <title>The Global Catalogue of Microorganisms (GCM) 10K type strain sequencing project: providing services to taxonomists for standard genome sequencing and annotation.</title>
        <authorList>
            <consortium name="The Broad Institute Genomics Platform"/>
            <consortium name="The Broad Institute Genome Sequencing Center for Infectious Disease"/>
            <person name="Wu L."/>
            <person name="Ma J."/>
        </authorList>
    </citation>
    <scope>NUCLEOTIDE SEQUENCE [LARGE SCALE GENOMIC DNA]</scope>
    <source>
        <strain evidence="2">KCTC 42644</strain>
    </source>
</reference>
<organism evidence="1 2">
    <name type="scientific">Sphingoaurantiacus capsulatus</name>
    <dbReference type="NCBI Taxonomy" id="1771310"/>
    <lineage>
        <taxon>Bacteria</taxon>
        <taxon>Pseudomonadati</taxon>
        <taxon>Pseudomonadota</taxon>
        <taxon>Alphaproteobacteria</taxon>
        <taxon>Sphingomonadales</taxon>
        <taxon>Sphingosinicellaceae</taxon>
        <taxon>Sphingoaurantiacus</taxon>
    </lineage>
</organism>
<protein>
    <submittedName>
        <fullName evidence="1">Uncharacterized protein</fullName>
    </submittedName>
</protein>
<dbReference type="RefSeq" id="WP_380855695.1">
    <property type="nucleotide sequence ID" value="NZ_JBHRXV010000001.1"/>
</dbReference>
<evidence type="ECO:0000313" key="1">
    <source>
        <dbReference type="EMBL" id="MFC3711213.1"/>
    </source>
</evidence>
<keyword evidence="2" id="KW-1185">Reference proteome</keyword>
<dbReference type="Proteomes" id="UP001595615">
    <property type="component" value="Unassembled WGS sequence"/>
</dbReference>